<keyword evidence="2" id="KW-1185">Reference proteome</keyword>
<organism evidence="1 2">
    <name type="scientific">Reticulomyxa filosa</name>
    <dbReference type="NCBI Taxonomy" id="46433"/>
    <lineage>
        <taxon>Eukaryota</taxon>
        <taxon>Sar</taxon>
        <taxon>Rhizaria</taxon>
        <taxon>Retaria</taxon>
        <taxon>Foraminifera</taxon>
        <taxon>Monothalamids</taxon>
        <taxon>Reticulomyxidae</taxon>
        <taxon>Reticulomyxa</taxon>
    </lineage>
</organism>
<reference evidence="1 2" key="1">
    <citation type="journal article" date="2013" name="Curr. Biol.">
        <title>The Genome of the Foraminiferan Reticulomyxa filosa.</title>
        <authorList>
            <person name="Glockner G."/>
            <person name="Hulsmann N."/>
            <person name="Schleicher M."/>
            <person name="Noegel A.A."/>
            <person name="Eichinger L."/>
            <person name="Gallinger C."/>
            <person name="Pawlowski J."/>
            <person name="Sierra R."/>
            <person name="Euteneuer U."/>
            <person name="Pillet L."/>
            <person name="Moustafa A."/>
            <person name="Platzer M."/>
            <person name="Groth M."/>
            <person name="Szafranski K."/>
            <person name="Schliwa M."/>
        </authorList>
    </citation>
    <scope>NUCLEOTIDE SEQUENCE [LARGE SCALE GENOMIC DNA]</scope>
</reference>
<dbReference type="EMBL" id="ASPP01000604">
    <property type="protein sequence ID" value="ETO36482.1"/>
    <property type="molecule type" value="Genomic_DNA"/>
</dbReference>
<protein>
    <submittedName>
        <fullName evidence="1">Uncharacterized protein</fullName>
    </submittedName>
</protein>
<name>X6PFM7_RETFI</name>
<evidence type="ECO:0000313" key="2">
    <source>
        <dbReference type="Proteomes" id="UP000023152"/>
    </source>
</evidence>
<accession>X6PFM7</accession>
<proteinExistence type="predicted"/>
<dbReference type="AlphaFoldDB" id="X6PFM7"/>
<dbReference type="Proteomes" id="UP000023152">
    <property type="component" value="Unassembled WGS sequence"/>
</dbReference>
<sequence>MKSHYSIHSRPHYKKNFNMIRSFIYSTGTLVKKFNCCQAKKNNKENQNRFASYLLIRYCYCQTLQTKLTTHHNRSKTAYLEIIIDNASKRRLLM</sequence>
<evidence type="ECO:0000313" key="1">
    <source>
        <dbReference type="EMBL" id="ETO36482.1"/>
    </source>
</evidence>
<comment type="caution">
    <text evidence="1">The sequence shown here is derived from an EMBL/GenBank/DDBJ whole genome shotgun (WGS) entry which is preliminary data.</text>
</comment>
<gene>
    <name evidence="1" type="ORF">RFI_00580</name>
</gene>